<comment type="caution">
    <text evidence="2">The sequence shown here is derived from an EMBL/GenBank/DDBJ whole genome shotgun (WGS) entry which is preliminary data.</text>
</comment>
<protein>
    <submittedName>
        <fullName evidence="2">Uncharacterized protein</fullName>
    </submittedName>
</protein>
<gene>
    <name evidence="2" type="ORF">N657DRAFT_675548</name>
</gene>
<feature type="region of interest" description="Disordered" evidence="1">
    <location>
        <begin position="184"/>
        <end position="205"/>
    </location>
</feature>
<dbReference type="RefSeq" id="XP_062642226.1">
    <property type="nucleotide sequence ID" value="XM_062795828.1"/>
</dbReference>
<dbReference type="GeneID" id="87832596"/>
<proteinExistence type="predicted"/>
<dbReference type="EMBL" id="MU853268">
    <property type="protein sequence ID" value="KAK4118453.1"/>
    <property type="molecule type" value="Genomic_DNA"/>
</dbReference>
<evidence type="ECO:0000313" key="3">
    <source>
        <dbReference type="Proteomes" id="UP001302602"/>
    </source>
</evidence>
<evidence type="ECO:0000313" key="2">
    <source>
        <dbReference type="EMBL" id="KAK4118453.1"/>
    </source>
</evidence>
<dbReference type="Proteomes" id="UP001302602">
    <property type="component" value="Unassembled WGS sequence"/>
</dbReference>
<reference evidence="2" key="2">
    <citation type="submission" date="2023-05" db="EMBL/GenBank/DDBJ databases">
        <authorList>
            <consortium name="Lawrence Berkeley National Laboratory"/>
            <person name="Steindorff A."/>
            <person name="Hensen N."/>
            <person name="Bonometti L."/>
            <person name="Westerberg I."/>
            <person name="Brannstrom I.O."/>
            <person name="Guillou S."/>
            <person name="Cros-Aarteil S."/>
            <person name="Calhoun S."/>
            <person name="Haridas S."/>
            <person name="Kuo A."/>
            <person name="Mondo S."/>
            <person name="Pangilinan J."/>
            <person name="Riley R."/>
            <person name="Labutti K."/>
            <person name="Andreopoulos B."/>
            <person name="Lipzen A."/>
            <person name="Chen C."/>
            <person name="Yanf M."/>
            <person name="Daum C."/>
            <person name="Ng V."/>
            <person name="Clum A."/>
            <person name="Ohm R."/>
            <person name="Martin F."/>
            <person name="Silar P."/>
            <person name="Natvig D."/>
            <person name="Lalanne C."/>
            <person name="Gautier V."/>
            <person name="Ament-Velasquez S.L."/>
            <person name="Kruys A."/>
            <person name="Hutchinson M.I."/>
            <person name="Powell A.J."/>
            <person name="Barry K."/>
            <person name="Miller A.N."/>
            <person name="Grigoriev I.V."/>
            <person name="Debuchy R."/>
            <person name="Gladieux P."/>
            <person name="Thoren M.H."/>
            <person name="Johannesson H."/>
        </authorList>
    </citation>
    <scope>NUCLEOTIDE SEQUENCE</scope>
    <source>
        <strain evidence="2">CBS 731.68</strain>
    </source>
</reference>
<organism evidence="2 3">
    <name type="scientific">Parathielavia appendiculata</name>
    <dbReference type="NCBI Taxonomy" id="2587402"/>
    <lineage>
        <taxon>Eukaryota</taxon>
        <taxon>Fungi</taxon>
        <taxon>Dikarya</taxon>
        <taxon>Ascomycota</taxon>
        <taxon>Pezizomycotina</taxon>
        <taxon>Sordariomycetes</taxon>
        <taxon>Sordariomycetidae</taxon>
        <taxon>Sordariales</taxon>
        <taxon>Chaetomiaceae</taxon>
        <taxon>Parathielavia</taxon>
    </lineage>
</organism>
<dbReference type="AlphaFoldDB" id="A0AAN6TPV8"/>
<evidence type="ECO:0000256" key="1">
    <source>
        <dbReference type="SAM" id="MobiDB-lite"/>
    </source>
</evidence>
<name>A0AAN6TPV8_9PEZI</name>
<keyword evidence="3" id="KW-1185">Reference proteome</keyword>
<sequence length="260" mass="27316">MDDRPRARAGKRLLPALCLGTAHKIDEEDVKRRRLALGDYRQTLYADILAHWVVNHTAAATSDRPLPEYVDCDKMFQDLVARSAEHGNAEVPTQVLAAHVEPAAGGGPGMGNGCDEASGCDDGLGDGIASGRFNIGSAGDLRDGSANLPLLELVVRNASSAATAEASSVADINDADNAIVLEREGQDHTMTEASPGAKTSDASNNIMSEREREDHATAGMSLADSINNVVGAAMSEKAGEDNALTETSRTAKASNMRLYV</sequence>
<accession>A0AAN6TPV8</accession>
<reference evidence="2" key="1">
    <citation type="journal article" date="2023" name="Mol. Phylogenet. Evol.">
        <title>Genome-scale phylogeny and comparative genomics of the fungal order Sordariales.</title>
        <authorList>
            <person name="Hensen N."/>
            <person name="Bonometti L."/>
            <person name="Westerberg I."/>
            <person name="Brannstrom I.O."/>
            <person name="Guillou S."/>
            <person name="Cros-Aarteil S."/>
            <person name="Calhoun S."/>
            <person name="Haridas S."/>
            <person name="Kuo A."/>
            <person name="Mondo S."/>
            <person name="Pangilinan J."/>
            <person name="Riley R."/>
            <person name="LaButti K."/>
            <person name="Andreopoulos B."/>
            <person name="Lipzen A."/>
            <person name="Chen C."/>
            <person name="Yan M."/>
            <person name="Daum C."/>
            <person name="Ng V."/>
            <person name="Clum A."/>
            <person name="Steindorff A."/>
            <person name="Ohm R.A."/>
            <person name="Martin F."/>
            <person name="Silar P."/>
            <person name="Natvig D.O."/>
            <person name="Lalanne C."/>
            <person name="Gautier V."/>
            <person name="Ament-Velasquez S.L."/>
            <person name="Kruys A."/>
            <person name="Hutchinson M.I."/>
            <person name="Powell A.J."/>
            <person name="Barry K."/>
            <person name="Miller A.N."/>
            <person name="Grigoriev I.V."/>
            <person name="Debuchy R."/>
            <person name="Gladieux P."/>
            <person name="Hiltunen Thoren M."/>
            <person name="Johannesson H."/>
        </authorList>
    </citation>
    <scope>NUCLEOTIDE SEQUENCE</scope>
    <source>
        <strain evidence="2">CBS 731.68</strain>
    </source>
</reference>